<accession>X1PFC4</accession>
<feature type="compositionally biased region" description="Basic residues" evidence="1">
    <location>
        <begin position="1"/>
        <end position="25"/>
    </location>
</feature>
<organism evidence="2">
    <name type="scientific">marine sediment metagenome</name>
    <dbReference type="NCBI Taxonomy" id="412755"/>
    <lineage>
        <taxon>unclassified sequences</taxon>
        <taxon>metagenomes</taxon>
        <taxon>ecological metagenomes</taxon>
    </lineage>
</organism>
<dbReference type="AlphaFoldDB" id="X1PFC4"/>
<sequence>MSIFKHRFTIKKPKGKKKKKTKIKHVGPTGVDGAQAGKSVLDWEKGTIFRT</sequence>
<name>X1PFC4_9ZZZZ</name>
<comment type="caution">
    <text evidence="2">The sequence shown here is derived from an EMBL/GenBank/DDBJ whole genome shotgun (WGS) entry which is preliminary data.</text>
</comment>
<evidence type="ECO:0000313" key="2">
    <source>
        <dbReference type="EMBL" id="GAI41191.1"/>
    </source>
</evidence>
<reference evidence="2" key="1">
    <citation type="journal article" date="2014" name="Front. Microbiol.">
        <title>High frequency of phylogenetically diverse reductive dehalogenase-homologous genes in deep subseafloor sedimentary metagenomes.</title>
        <authorList>
            <person name="Kawai M."/>
            <person name="Futagami T."/>
            <person name="Toyoda A."/>
            <person name="Takaki Y."/>
            <person name="Nishi S."/>
            <person name="Hori S."/>
            <person name="Arai W."/>
            <person name="Tsubouchi T."/>
            <person name="Morono Y."/>
            <person name="Uchiyama I."/>
            <person name="Ito T."/>
            <person name="Fujiyama A."/>
            <person name="Inagaki F."/>
            <person name="Takami H."/>
        </authorList>
    </citation>
    <scope>NUCLEOTIDE SEQUENCE</scope>
    <source>
        <strain evidence="2">Expedition CK06-06</strain>
    </source>
</reference>
<protein>
    <submittedName>
        <fullName evidence="2">Uncharacterized protein</fullName>
    </submittedName>
</protein>
<dbReference type="EMBL" id="BARV01030425">
    <property type="protein sequence ID" value="GAI41191.1"/>
    <property type="molecule type" value="Genomic_DNA"/>
</dbReference>
<evidence type="ECO:0000256" key="1">
    <source>
        <dbReference type="SAM" id="MobiDB-lite"/>
    </source>
</evidence>
<proteinExistence type="predicted"/>
<feature type="region of interest" description="Disordered" evidence="1">
    <location>
        <begin position="1"/>
        <end position="31"/>
    </location>
</feature>
<gene>
    <name evidence="2" type="ORF">S06H3_48328</name>
</gene>